<feature type="chain" id="PRO_5039492272" evidence="2">
    <location>
        <begin position="25"/>
        <end position="185"/>
    </location>
</feature>
<dbReference type="KEGG" id="kfl:Kfla_2672"/>
<dbReference type="eggNOG" id="ENOG502ZVV6">
    <property type="taxonomic scope" value="Bacteria"/>
</dbReference>
<sequence length="185" mass="18626">MVGMKVITATLAATVLLVSCGADPAGSSTPGPSPSPSTPSPAITPSATPSPAPTPTRTPTPSPTPRPTTPKPVAPPKAKDGTNVAACRDGNCQILVTGRTTIRFSGGRIVVTQVGPKFATFTLTGRYGGGNGQLGPNCAVTFGYGGLSTRCGGTKPAPRTEDPPGLTLRAPYVAGRRAIIDLHAR</sequence>
<dbReference type="AlphaFoldDB" id="D2PXU6"/>
<dbReference type="HOGENOM" id="CLU_1459530_0_0_11"/>
<dbReference type="STRING" id="479435.Kfla_2672"/>
<evidence type="ECO:0000313" key="3">
    <source>
        <dbReference type="EMBL" id="ADB31738.1"/>
    </source>
</evidence>
<feature type="region of interest" description="Disordered" evidence="1">
    <location>
        <begin position="24"/>
        <end position="84"/>
    </location>
</feature>
<dbReference type="Proteomes" id="UP000007967">
    <property type="component" value="Chromosome"/>
</dbReference>
<evidence type="ECO:0000313" key="4">
    <source>
        <dbReference type="Proteomes" id="UP000007967"/>
    </source>
</evidence>
<reference evidence="4" key="1">
    <citation type="submission" date="2009-09" db="EMBL/GenBank/DDBJ databases">
        <title>The complete genome of Kribbella flavida DSM 17836.</title>
        <authorList>
            <consortium name="US DOE Joint Genome Institute (JGI-PGF)"/>
            <person name="Lucas S."/>
            <person name="Copeland A."/>
            <person name="Lapidus A."/>
            <person name="Glavina del Rio T."/>
            <person name="Dalin E."/>
            <person name="Tice H."/>
            <person name="Bruce D."/>
            <person name="Goodwin L."/>
            <person name="Pitluck S."/>
            <person name="Kyrpides N."/>
            <person name="Mavromatis K."/>
            <person name="Ivanova N."/>
            <person name="Saunders E."/>
            <person name="Brettin T."/>
            <person name="Detter J.C."/>
            <person name="Han C."/>
            <person name="Larimer F."/>
            <person name="Land M."/>
            <person name="Hauser L."/>
            <person name="Markowitz V."/>
            <person name="Cheng J.-F."/>
            <person name="Hugenholtz P."/>
            <person name="Woyke T."/>
            <person name="Wu D."/>
            <person name="Pukall R."/>
            <person name="Klenk H.-P."/>
            <person name="Eisen J.A."/>
        </authorList>
    </citation>
    <scope>NUCLEOTIDE SEQUENCE [LARGE SCALE GENOMIC DNA]</scope>
    <source>
        <strain evidence="4">DSM 17836 / JCM 10339 / NBRC 14399</strain>
    </source>
</reference>
<evidence type="ECO:0000256" key="2">
    <source>
        <dbReference type="SAM" id="SignalP"/>
    </source>
</evidence>
<name>D2PXU6_KRIFD</name>
<evidence type="ECO:0000256" key="1">
    <source>
        <dbReference type="SAM" id="MobiDB-lite"/>
    </source>
</evidence>
<gene>
    <name evidence="3" type="ordered locus">Kfla_2672</name>
</gene>
<dbReference type="PROSITE" id="PS51257">
    <property type="entry name" value="PROKAR_LIPOPROTEIN"/>
    <property type="match status" value="1"/>
</dbReference>
<organism evidence="3 4">
    <name type="scientific">Kribbella flavida (strain DSM 17836 / JCM 10339 / NBRC 14399)</name>
    <dbReference type="NCBI Taxonomy" id="479435"/>
    <lineage>
        <taxon>Bacteria</taxon>
        <taxon>Bacillati</taxon>
        <taxon>Actinomycetota</taxon>
        <taxon>Actinomycetes</taxon>
        <taxon>Propionibacteriales</taxon>
        <taxon>Kribbellaceae</taxon>
        <taxon>Kribbella</taxon>
    </lineage>
</organism>
<feature type="compositionally biased region" description="Pro residues" evidence="1">
    <location>
        <begin position="48"/>
        <end position="75"/>
    </location>
</feature>
<reference evidence="3 4" key="2">
    <citation type="journal article" date="2010" name="Stand. Genomic Sci.">
        <title>Complete genome sequence of Kribbella flavida type strain (IFO 14399).</title>
        <authorList>
            <person name="Pukall R."/>
            <person name="Lapidus A."/>
            <person name="Glavina Del Rio T."/>
            <person name="Copeland A."/>
            <person name="Tice H."/>
            <person name="Cheng J.-F."/>
            <person name="Lucas S."/>
            <person name="Chen F."/>
            <person name="Nolan M."/>
            <person name="LaButti K."/>
            <person name="Pati A."/>
            <person name="Ivanova N."/>
            <person name="Mavrommatis K."/>
            <person name="Mikhailova N."/>
            <person name="Pitluck S."/>
            <person name="Bruce D."/>
            <person name="Goodwin L."/>
            <person name="Land M."/>
            <person name="Hauser L."/>
            <person name="Chang Y.-J."/>
            <person name="Jeffries C.D."/>
            <person name="Chen A."/>
            <person name="Palaniappan K."/>
            <person name="Chain P."/>
            <person name="Rohde M."/>
            <person name="Goeker M."/>
            <person name="Bristow J."/>
            <person name="Eisen J.A."/>
            <person name="Markowitz V."/>
            <person name="Hugenholtz P."/>
            <person name="Kyrpides N.C."/>
            <person name="Klenk H.-P."/>
            <person name="Brettin T."/>
        </authorList>
    </citation>
    <scope>NUCLEOTIDE SEQUENCE [LARGE SCALE GENOMIC DNA]</scope>
    <source>
        <strain evidence="4">DSM 17836 / JCM 10339 / NBRC 14399</strain>
    </source>
</reference>
<accession>D2PXU6</accession>
<feature type="signal peptide" evidence="2">
    <location>
        <begin position="1"/>
        <end position="24"/>
    </location>
</feature>
<proteinExistence type="predicted"/>
<keyword evidence="2" id="KW-0732">Signal</keyword>
<keyword evidence="4" id="KW-1185">Reference proteome</keyword>
<dbReference type="EMBL" id="CP001736">
    <property type="protein sequence ID" value="ADB31738.1"/>
    <property type="molecule type" value="Genomic_DNA"/>
</dbReference>
<protein>
    <submittedName>
        <fullName evidence="3">Uncharacterized protein</fullName>
    </submittedName>
</protein>